<reference evidence="1" key="1">
    <citation type="submission" date="2021-06" db="EMBL/GenBank/DDBJ databases">
        <authorList>
            <person name="Kallberg Y."/>
            <person name="Tangrot J."/>
            <person name="Rosling A."/>
        </authorList>
    </citation>
    <scope>NUCLEOTIDE SEQUENCE</scope>
    <source>
        <strain evidence="1">CL356</strain>
    </source>
</reference>
<organism evidence="1 2">
    <name type="scientific">Acaulospora colombiana</name>
    <dbReference type="NCBI Taxonomy" id="27376"/>
    <lineage>
        <taxon>Eukaryota</taxon>
        <taxon>Fungi</taxon>
        <taxon>Fungi incertae sedis</taxon>
        <taxon>Mucoromycota</taxon>
        <taxon>Glomeromycotina</taxon>
        <taxon>Glomeromycetes</taxon>
        <taxon>Diversisporales</taxon>
        <taxon>Acaulosporaceae</taxon>
        <taxon>Acaulospora</taxon>
    </lineage>
</organism>
<evidence type="ECO:0000313" key="2">
    <source>
        <dbReference type="Proteomes" id="UP000789525"/>
    </source>
</evidence>
<evidence type="ECO:0000313" key="1">
    <source>
        <dbReference type="EMBL" id="CAG8685969.1"/>
    </source>
</evidence>
<protein>
    <submittedName>
        <fullName evidence="1">11452_t:CDS:1</fullName>
    </submittedName>
</protein>
<feature type="non-terminal residue" evidence="1">
    <location>
        <position position="353"/>
    </location>
</feature>
<accession>A0ACA9P281</accession>
<sequence>MVVDGGALGWADVVESKVGACVLDNDLRLERKYAAFLLNHNWTKHGGCNHQASLSRRSEPISWTEQTQALCCCYLGHVWNTTQLAEMENWGLEIVYSVMDTPRLRRTAADEVALRTLSQYAAALNVTRLGKSVCPVVSRSQRTLRSYQPEKVAPSFSLMALTTHELTPSTLKPFADRALQQLDMSLMSVNAAPIKKMYSRIGPPISRNDHRQPDEYSTTGPAAGPASFLPLKNYGLCDGLARFFLYITRYWGIFDGDNNFNTVPGVSICSRWIISRITLPLPITNNLDYRVVPAVRMPRKDSKVLEANDASPSLFTGVLAGKEPPKSLCIAQSALERAQEPLLTSSVLSYAGN</sequence>
<dbReference type="Proteomes" id="UP000789525">
    <property type="component" value="Unassembled WGS sequence"/>
</dbReference>
<comment type="caution">
    <text evidence="1">The sequence shown here is derived from an EMBL/GenBank/DDBJ whole genome shotgun (WGS) entry which is preliminary data.</text>
</comment>
<dbReference type="EMBL" id="CAJVPT010028014">
    <property type="protein sequence ID" value="CAG8685969.1"/>
    <property type="molecule type" value="Genomic_DNA"/>
</dbReference>
<gene>
    <name evidence="1" type="ORF">ACOLOM_LOCUS9551</name>
</gene>
<name>A0ACA9P281_9GLOM</name>
<proteinExistence type="predicted"/>
<keyword evidence="2" id="KW-1185">Reference proteome</keyword>